<dbReference type="AlphaFoldDB" id="A0A0E9XSP4"/>
<sequence>MLQIIHLTIIDIFTNGEKVKSSILTNMYLHVV</sequence>
<reference evidence="1" key="1">
    <citation type="submission" date="2014-11" db="EMBL/GenBank/DDBJ databases">
        <authorList>
            <person name="Amaro Gonzalez C."/>
        </authorList>
    </citation>
    <scope>NUCLEOTIDE SEQUENCE</scope>
</reference>
<evidence type="ECO:0000313" key="1">
    <source>
        <dbReference type="EMBL" id="JAI05680.1"/>
    </source>
</evidence>
<protein>
    <submittedName>
        <fullName evidence="1">Uncharacterized protein</fullName>
    </submittedName>
</protein>
<proteinExistence type="predicted"/>
<accession>A0A0E9XSP4</accession>
<dbReference type="EMBL" id="GBXM01002898">
    <property type="protein sequence ID" value="JAI05680.1"/>
    <property type="molecule type" value="Transcribed_RNA"/>
</dbReference>
<reference evidence="1" key="2">
    <citation type="journal article" date="2015" name="Fish Shellfish Immunol.">
        <title>Early steps in the European eel (Anguilla anguilla)-Vibrio vulnificus interaction in the gills: Role of the RtxA13 toxin.</title>
        <authorList>
            <person name="Callol A."/>
            <person name="Pajuelo D."/>
            <person name="Ebbesson L."/>
            <person name="Teles M."/>
            <person name="MacKenzie S."/>
            <person name="Amaro C."/>
        </authorList>
    </citation>
    <scope>NUCLEOTIDE SEQUENCE</scope>
</reference>
<name>A0A0E9XSP4_ANGAN</name>
<organism evidence="1">
    <name type="scientific">Anguilla anguilla</name>
    <name type="common">European freshwater eel</name>
    <name type="synonym">Muraena anguilla</name>
    <dbReference type="NCBI Taxonomy" id="7936"/>
    <lineage>
        <taxon>Eukaryota</taxon>
        <taxon>Metazoa</taxon>
        <taxon>Chordata</taxon>
        <taxon>Craniata</taxon>
        <taxon>Vertebrata</taxon>
        <taxon>Euteleostomi</taxon>
        <taxon>Actinopterygii</taxon>
        <taxon>Neopterygii</taxon>
        <taxon>Teleostei</taxon>
        <taxon>Anguilliformes</taxon>
        <taxon>Anguillidae</taxon>
        <taxon>Anguilla</taxon>
    </lineage>
</organism>